<feature type="compositionally biased region" description="Low complexity" evidence="3">
    <location>
        <begin position="295"/>
        <end position="309"/>
    </location>
</feature>
<evidence type="ECO:0000256" key="4">
    <source>
        <dbReference type="SAM" id="SignalP"/>
    </source>
</evidence>
<feature type="chain" id="PRO_5031293594" description="PROP1-like PPR domain-containing protein" evidence="4">
    <location>
        <begin position="21"/>
        <end position="900"/>
    </location>
</feature>
<dbReference type="PROSITE" id="PS51375">
    <property type="entry name" value="PPR"/>
    <property type="match status" value="1"/>
</dbReference>
<proteinExistence type="predicted"/>
<keyword evidence="1" id="KW-0677">Repeat</keyword>
<keyword evidence="4" id="KW-0732">Signal</keyword>
<feature type="repeat" description="PPR" evidence="2">
    <location>
        <begin position="332"/>
        <end position="372"/>
    </location>
</feature>
<reference evidence="6" key="1">
    <citation type="submission" date="2021-01" db="EMBL/GenBank/DDBJ databases">
        <authorList>
            <person name="Corre E."/>
            <person name="Pelletier E."/>
            <person name="Niang G."/>
            <person name="Scheremetjew M."/>
            <person name="Finn R."/>
            <person name="Kale V."/>
            <person name="Holt S."/>
            <person name="Cochrane G."/>
            <person name="Meng A."/>
            <person name="Brown T."/>
            <person name="Cohen L."/>
        </authorList>
    </citation>
    <scope>NUCLEOTIDE SEQUENCE</scope>
    <source>
        <strain evidence="6">CCMP 2712</strain>
    </source>
</reference>
<evidence type="ECO:0000256" key="1">
    <source>
        <dbReference type="ARBA" id="ARBA00022737"/>
    </source>
</evidence>
<dbReference type="Pfam" id="PF13812">
    <property type="entry name" value="PPR_3"/>
    <property type="match status" value="1"/>
</dbReference>
<dbReference type="InterPro" id="IPR033443">
    <property type="entry name" value="PROP1-like_PPR_dom"/>
</dbReference>
<dbReference type="EMBL" id="HBKN01044549">
    <property type="protein sequence ID" value="CAE2333859.1"/>
    <property type="molecule type" value="Transcribed_RNA"/>
</dbReference>
<dbReference type="Gene3D" id="1.25.40.10">
    <property type="entry name" value="Tetratricopeptide repeat domain"/>
    <property type="match status" value="5"/>
</dbReference>
<dbReference type="InterPro" id="IPR011990">
    <property type="entry name" value="TPR-like_helical_dom_sf"/>
</dbReference>
<feature type="domain" description="PROP1-like PPR" evidence="5">
    <location>
        <begin position="293"/>
        <end position="409"/>
    </location>
</feature>
<dbReference type="Pfam" id="PF17177">
    <property type="entry name" value="PPR_long"/>
    <property type="match status" value="1"/>
</dbReference>
<dbReference type="AlphaFoldDB" id="A0A7S4UPA5"/>
<feature type="signal peptide" evidence="4">
    <location>
        <begin position="1"/>
        <end position="20"/>
    </location>
</feature>
<dbReference type="PANTHER" id="PTHR47447:SF17">
    <property type="entry name" value="OS12G0638900 PROTEIN"/>
    <property type="match status" value="1"/>
</dbReference>
<evidence type="ECO:0000259" key="5">
    <source>
        <dbReference type="Pfam" id="PF17177"/>
    </source>
</evidence>
<gene>
    <name evidence="6" type="ORF">GTHE00462_LOCUS34903</name>
</gene>
<dbReference type="InterPro" id="IPR002885">
    <property type="entry name" value="PPR_rpt"/>
</dbReference>
<feature type="region of interest" description="Disordered" evidence="3">
    <location>
        <begin position="284"/>
        <end position="311"/>
    </location>
</feature>
<sequence>MGRIHPILLLFPFLWQTGDGTRSFLHAAAFSPAPSLLPFPQALHGHPRSIIRHVASHSCRVPPPPLAVQMGLKLQSEQKEALKHSRWWDPIWRWEQIEQLKDPEKQFDKEALEMAAMLGIEVEEYVRSMSGTAKVSLSSSAYDAMLVMCVRAAQSGDLLGMVHAKEVLSKMEQVGISPDVDLYNQVLSACSAAAGGVMRPCPVRNDTEERRDFIDMAVKVVSYSGGKVDSTEFASRWRTMFPNASIHNYTYTDGKKQSTWKALAQSARFEVEDGEEGKKVIVLRRKDGKDRKKSTTTISSSSSSSSSSSRNPWIQVGLDFLGSMRRNKVEPNEQTYNILISMCARAAKEGDDEMIDQSFRLFDEMKKRGLPVNQQTLNALINVCAKSNNLDRMREVEKEYETGSFTPDVFVFSARMKAARSCQGVMEVLEEMKKFGVSPNLASLNTALVAIHSLQGGGEGLKCARVVMEQMSSLNLQPDASTYTTFLSIMAGAAKKEEDGEKFAKEAIEMFGSIKKSKAVKLDVRMYTTVFHALIGIGLQKHVFNEEMRGANMSKFALKHLMSMKQDQVSPDRRAFHACLSAMALAAKLGGKETIGHVNEVWKMMEKSRTPFDLACYKTLMEAYSNAICARNGSVYVLEAEKVLDRMRTGGRMPDFQSYMTVLKAYENSAVRGGKVVDYHRRALGLVVRMQREMVKPTTQVFNAIIAISGSAREPSGWRHRKRNRRLERGFQVYDMMCEKQIQPDEETFANLLQCALTTAEVKIIEKLMEKAGVEKTGVICTSCIDTLSRNPIQEDIEHVSQTIEEARKKNIVTSNMMMAVFDFYKAARMSEEALKFLQQAKEDKIPLNKFVLSAALKAAVRARDKEASETIITDLETNHQPLGDLVRAQIDHVRKVFST</sequence>
<evidence type="ECO:0000313" key="6">
    <source>
        <dbReference type="EMBL" id="CAE2333859.1"/>
    </source>
</evidence>
<evidence type="ECO:0000256" key="3">
    <source>
        <dbReference type="SAM" id="MobiDB-lite"/>
    </source>
</evidence>
<name>A0A7S4UPA5_GUITH</name>
<accession>A0A7S4UPA5</accession>
<evidence type="ECO:0000256" key="2">
    <source>
        <dbReference type="PROSITE-ProRule" id="PRU00708"/>
    </source>
</evidence>
<protein>
    <recommendedName>
        <fullName evidence="5">PROP1-like PPR domain-containing protein</fullName>
    </recommendedName>
</protein>
<dbReference type="PANTHER" id="PTHR47447">
    <property type="entry name" value="OS03G0856100 PROTEIN"/>
    <property type="match status" value="1"/>
</dbReference>
<organism evidence="6">
    <name type="scientific">Guillardia theta</name>
    <name type="common">Cryptophyte</name>
    <name type="synonym">Cryptomonas phi</name>
    <dbReference type="NCBI Taxonomy" id="55529"/>
    <lineage>
        <taxon>Eukaryota</taxon>
        <taxon>Cryptophyceae</taxon>
        <taxon>Pyrenomonadales</taxon>
        <taxon>Geminigeraceae</taxon>
        <taxon>Guillardia</taxon>
    </lineage>
</organism>